<gene>
    <name evidence="1" type="ORF">ACFQVD_19480</name>
</gene>
<evidence type="ECO:0000313" key="1">
    <source>
        <dbReference type="EMBL" id="MFC7602285.1"/>
    </source>
</evidence>
<keyword evidence="2" id="KW-1185">Reference proteome</keyword>
<keyword evidence="1" id="KW-0489">Methyltransferase</keyword>
<name>A0ABW2T1U7_9ACTN</name>
<dbReference type="GO" id="GO:0032259">
    <property type="term" value="P:methylation"/>
    <property type="evidence" value="ECO:0007669"/>
    <property type="project" value="UniProtKB-KW"/>
</dbReference>
<dbReference type="Gene3D" id="3.40.50.150">
    <property type="entry name" value="Vaccinia Virus protein VP39"/>
    <property type="match status" value="1"/>
</dbReference>
<accession>A0ABW2T1U7</accession>
<keyword evidence="1" id="KW-0808">Transferase</keyword>
<comment type="caution">
    <text evidence="1">The sequence shown here is derived from an EMBL/GenBank/DDBJ whole genome shotgun (WGS) entry which is preliminary data.</text>
</comment>
<dbReference type="SUPFAM" id="SSF53335">
    <property type="entry name" value="S-adenosyl-L-methionine-dependent methyltransferases"/>
    <property type="match status" value="1"/>
</dbReference>
<dbReference type="PANTHER" id="PTHR40036:SF1">
    <property type="entry name" value="MACROCIN O-METHYLTRANSFERASE"/>
    <property type="match status" value="1"/>
</dbReference>
<dbReference type="GO" id="GO:0008168">
    <property type="term" value="F:methyltransferase activity"/>
    <property type="evidence" value="ECO:0007669"/>
    <property type="project" value="UniProtKB-KW"/>
</dbReference>
<dbReference type="RefSeq" id="WP_343964307.1">
    <property type="nucleotide sequence ID" value="NZ_BAAAGK010000023.1"/>
</dbReference>
<dbReference type="Pfam" id="PF13578">
    <property type="entry name" value="Methyltransf_24"/>
    <property type="match status" value="1"/>
</dbReference>
<protein>
    <submittedName>
        <fullName evidence="1">Class I SAM-dependent methyltransferase</fullName>
        <ecNumber evidence="1">2.1.1.-</ecNumber>
    </submittedName>
</protein>
<dbReference type="EMBL" id="JBHTEE010000001">
    <property type="protein sequence ID" value="MFC7602285.1"/>
    <property type="molecule type" value="Genomic_DNA"/>
</dbReference>
<dbReference type="PANTHER" id="PTHR40036">
    <property type="entry name" value="MACROCIN O-METHYLTRANSFERASE"/>
    <property type="match status" value="1"/>
</dbReference>
<dbReference type="InterPro" id="IPR008884">
    <property type="entry name" value="TylF_MeTrfase"/>
</dbReference>
<reference evidence="2" key="1">
    <citation type="journal article" date="2019" name="Int. J. Syst. Evol. Microbiol.">
        <title>The Global Catalogue of Microorganisms (GCM) 10K type strain sequencing project: providing services to taxonomists for standard genome sequencing and annotation.</title>
        <authorList>
            <consortium name="The Broad Institute Genomics Platform"/>
            <consortium name="The Broad Institute Genome Sequencing Center for Infectious Disease"/>
            <person name="Wu L."/>
            <person name="Ma J."/>
        </authorList>
    </citation>
    <scope>NUCLEOTIDE SEQUENCE [LARGE SCALE GENOMIC DNA]</scope>
    <source>
        <strain evidence="2">JCM 10083</strain>
    </source>
</reference>
<evidence type="ECO:0000313" key="2">
    <source>
        <dbReference type="Proteomes" id="UP001596514"/>
    </source>
</evidence>
<dbReference type="EC" id="2.1.1.-" evidence="1"/>
<dbReference type="Proteomes" id="UP001596514">
    <property type="component" value="Unassembled WGS sequence"/>
</dbReference>
<organism evidence="1 2">
    <name type="scientific">Streptosporangium amethystogenes subsp. fukuiense</name>
    <dbReference type="NCBI Taxonomy" id="698418"/>
    <lineage>
        <taxon>Bacteria</taxon>
        <taxon>Bacillati</taxon>
        <taxon>Actinomycetota</taxon>
        <taxon>Actinomycetes</taxon>
        <taxon>Streptosporangiales</taxon>
        <taxon>Streptosporangiaceae</taxon>
        <taxon>Streptosporangium</taxon>
    </lineage>
</organism>
<proteinExistence type="predicted"/>
<dbReference type="InterPro" id="IPR029063">
    <property type="entry name" value="SAM-dependent_MTases_sf"/>
</dbReference>
<sequence length="225" mass="25212">MTDGRPRNSGQEVPHSAAFRRQVANAIRAAEFEAREFSGVPVFYDQPSLLEASIRAVDPALGCWVELGFGSAESALQIRAVAARAGLAVTLHGFDSFEGLPEDWGGEARKHDYRFARPHLDLPDIRVHEGWFHESIPRALPELACRVGFVHVDCDLYSSTRTAFDLLGDRLGPGTVIQFDEYWNYLEAEEGELRAFREFLAERALGFRYLGYNANYMQASVLLES</sequence>